<evidence type="ECO:0000256" key="4">
    <source>
        <dbReference type="ARBA" id="ARBA00022840"/>
    </source>
</evidence>
<dbReference type="GO" id="GO:0005694">
    <property type="term" value="C:chromosome"/>
    <property type="evidence" value="ECO:0007669"/>
    <property type="project" value="InterPro"/>
</dbReference>
<dbReference type="InterPro" id="IPR010935">
    <property type="entry name" value="SMC_hinge"/>
</dbReference>
<dbReference type="FunFam" id="3.40.50.300:FF:000901">
    <property type="entry name" value="Chromosome partition protein Smc"/>
    <property type="match status" value="1"/>
</dbReference>
<dbReference type="GO" id="GO:0007062">
    <property type="term" value="P:sister chromatid cohesion"/>
    <property type="evidence" value="ECO:0007669"/>
    <property type="project" value="InterPro"/>
</dbReference>
<dbReference type="Proteomes" id="UP000622610">
    <property type="component" value="Unassembled WGS sequence"/>
</dbReference>
<evidence type="ECO:0000313" key="10">
    <source>
        <dbReference type="Proteomes" id="UP000622610"/>
    </source>
</evidence>
<keyword evidence="10" id="KW-1185">Reference proteome</keyword>
<evidence type="ECO:0000256" key="7">
    <source>
        <dbReference type="HAMAP-Rule" id="MF_01894"/>
    </source>
</evidence>
<dbReference type="GO" id="GO:0030261">
    <property type="term" value="P:chromosome condensation"/>
    <property type="evidence" value="ECO:0007669"/>
    <property type="project" value="InterPro"/>
</dbReference>
<dbReference type="GO" id="GO:0005737">
    <property type="term" value="C:cytoplasm"/>
    <property type="evidence" value="ECO:0007669"/>
    <property type="project" value="UniProtKB-SubCell"/>
</dbReference>
<dbReference type="SMART" id="SM00968">
    <property type="entry name" value="SMC_hinge"/>
    <property type="match status" value="1"/>
</dbReference>
<dbReference type="InterPro" id="IPR024704">
    <property type="entry name" value="SMC"/>
</dbReference>
<reference evidence="9" key="1">
    <citation type="journal article" date="2014" name="Int. J. Syst. Evol. Microbiol.">
        <title>Complete genome sequence of Corynebacterium casei LMG S-19264T (=DSM 44701T), isolated from a smear-ripened cheese.</title>
        <authorList>
            <consortium name="US DOE Joint Genome Institute (JGI-PGF)"/>
            <person name="Walter F."/>
            <person name="Albersmeier A."/>
            <person name="Kalinowski J."/>
            <person name="Ruckert C."/>
        </authorList>
    </citation>
    <scope>NUCLEOTIDE SEQUENCE</scope>
    <source>
        <strain evidence="9">CCM 8433</strain>
    </source>
</reference>
<feature type="coiled-coil region" evidence="7">
    <location>
        <begin position="673"/>
        <end position="826"/>
    </location>
</feature>
<dbReference type="InterPro" id="IPR011890">
    <property type="entry name" value="SMC_prok"/>
</dbReference>
<name>A0A917N429_9ENTE</name>
<dbReference type="InterPro" id="IPR027417">
    <property type="entry name" value="P-loop_NTPase"/>
</dbReference>
<gene>
    <name evidence="7 9" type="primary">smc</name>
    <name evidence="9" type="ORF">GCM10011482_06850</name>
</gene>
<evidence type="ECO:0000256" key="2">
    <source>
        <dbReference type="ARBA" id="ARBA00022490"/>
    </source>
</evidence>
<comment type="function">
    <text evidence="7">Required for chromosome condensation and partitioning.</text>
</comment>
<dbReference type="NCBIfam" id="TIGR02168">
    <property type="entry name" value="SMC_prok_B"/>
    <property type="match status" value="1"/>
</dbReference>
<dbReference type="RefSeq" id="WP_188366876.1">
    <property type="nucleotide sequence ID" value="NZ_BMDT01000002.1"/>
</dbReference>
<dbReference type="SUPFAM" id="SSF52540">
    <property type="entry name" value="P-loop containing nucleoside triphosphate hydrolases"/>
    <property type="match status" value="2"/>
</dbReference>
<dbReference type="Gene3D" id="1.20.1060.20">
    <property type="match status" value="1"/>
</dbReference>
<comment type="domain">
    <text evidence="7">Contains large globular domains required for ATP hydrolysis at each terminus and a third globular domain forming a flexible hinge near the middle of the molecule. These domains are separated by coiled-coil structures.</text>
</comment>
<dbReference type="GO" id="GO:0007059">
    <property type="term" value="P:chromosome segregation"/>
    <property type="evidence" value="ECO:0007669"/>
    <property type="project" value="UniProtKB-UniRule"/>
</dbReference>
<dbReference type="Pfam" id="PF06470">
    <property type="entry name" value="SMC_hinge"/>
    <property type="match status" value="1"/>
</dbReference>
<comment type="similarity">
    <text evidence="7">Belongs to the SMC family.</text>
</comment>
<dbReference type="PANTHER" id="PTHR43977">
    <property type="entry name" value="STRUCTURAL MAINTENANCE OF CHROMOSOMES PROTEIN 3"/>
    <property type="match status" value="1"/>
</dbReference>
<comment type="caution">
    <text evidence="9">The sequence shown here is derived from an EMBL/GenBank/DDBJ whole genome shotgun (WGS) entry which is preliminary data.</text>
</comment>
<feature type="coiled-coil region" evidence="7">
    <location>
        <begin position="167"/>
        <end position="194"/>
    </location>
</feature>
<dbReference type="EMBL" id="BMDT01000002">
    <property type="protein sequence ID" value="GGI65031.1"/>
    <property type="molecule type" value="Genomic_DNA"/>
</dbReference>
<evidence type="ECO:0000313" key="9">
    <source>
        <dbReference type="EMBL" id="GGI65031.1"/>
    </source>
</evidence>
<evidence type="ECO:0000256" key="5">
    <source>
        <dbReference type="ARBA" id="ARBA00023054"/>
    </source>
</evidence>
<accession>A0A917N429</accession>
<keyword evidence="4 7" id="KW-0067">ATP-binding</keyword>
<keyword evidence="3 7" id="KW-0547">Nucleotide-binding</keyword>
<proteinExistence type="inferred from homology"/>
<dbReference type="Gene3D" id="3.30.70.1620">
    <property type="match status" value="1"/>
</dbReference>
<feature type="coiled-coil region" evidence="7">
    <location>
        <begin position="869"/>
        <end position="931"/>
    </location>
</feature>
<dbReference type="GO" id="GO:0016887">
    <property type="term" value="F:ATP hydrolysis activity"/>
    <property type="evidence" value="ECO:0007669"/>
    <property type="project" value="InterPro"/>
</dbReference>
<dbReference type="PIRSF" id="PIRSF005719">
    <property type="entry name" value="SMC"/>
    <property type="match status" value="1"/>
</dbReference>
<dbReference type="SUPFAM" id="SSF75553">
    <property type="entry name" value="Smc hinge domain"/>
    <property type="match status" value="1"/>
</dbReference>
<feature type="coiled-coil region" evidence="7">
    <location>
        <begin position="234"/>
        <end position="380"/>
    </location>
</feature>
<feature type="domain" description="SMC hinge" evidence="8">
    <location>
        <begin position="518"/>
        <end position="637"/>
    </location>
</feature>
<organism evidence="9 10">
    <name type="scientific">Enterococcus alcedinis</name>
    <dbReference type="NCBI Taxonomy" id="1274384"/>
    <lineage>
        <taxon>Bacteria</taxon>
        <taxon>Bacillati</taxon>
        <taxon>Bacillota</taxon>
        <taxon>Bacilli</taxon>
        <taxon>Lactobacillales</taxon>
        <taxon>Enterococcaceae</taxon>
        <taxon>Enterococcus</taxon>
    </lineage>
</organism>
<comment type="subunit">
    <text evidence="7">Homodimer.</text>
</comment>
<sequence>MYLKRIEIVGFKSFANRTVIDFEENITAIVGPNGSGKSNITEAIRWVLGEQSVKSLRGGRMPDIIFAGSDTRKALNLAEVTIVLSNEDQYLPLEYNEISVTRRISRSGDSDYFLNKQACRLKDIQELFMDSGLGKESFSIISQGKVEAIFSSKPEDRRGIFEEAAGVLKYKQRKKQAEQKLFETEDNLNRVQDIVYELEEQLAPLATQSANAKQYLTLKESFTELDIAYIVAEISEAKTQFDEKSQRVTQLKVQVQAASQAVIDEETALNRLREERSQLDEALEAHNERHLSLVEDLKQAQGQRDVLLERSKHTEKSVSEYQENLAEIQDKMAQLEEDKAVCLADLSQKNGEVQTLEKDLEQGQLELVQYQKTAKELIEELRGQYVDYLQQQASTSNELKYLERQYLQETSQNQHVMQKQAALEQELAEKEAVFKTNRTQLKTEQAQLEQQRTSYLQLQEKLKENQMQFEQGQAKMFDLMRELQQVQARKKSLQEIQENYSGFYQGTRHILQHRHELSGIVGAVAELVEVPDMYTLAIETALGNGAQNLIVETESDARQAISFLKRSRGGRGTFLPLTTIHARQIPVSIQQQATSVEGYLGVASELVTYEEKIAGVMGNLLGTTLIAEDLESGNALARKLQYRYRIVTLEGDIMHAGGSMTGGATKRGQQGSLFSQNQELQQLTSRSEQLTQRLQVVEKQVQTFEQQMKSARETLEQLRDSGEAAKMAEQEARNQQQHLQVEIDRIHKEMKVFAYETAHVQTFLTTYREEKERNQTLLKEIEAQLARITEEIQTLTNEEDSLEEKRQAATQNVAQIQSRLAVSKEQCTHLRQQTTHFMQQIEEQESRATIIRQYLANLSTDFSSHEMTEESLRQKIDQLIAEKETLQATIQTTRNQRVAVQQAIREKDQILSEANQQQKSLLEAKTALEVERSRLDILLDNRLAYLQEVHQITYEQGLSMYGLVAKTNEQQAEIQRLRQAMTDLEPVNLHAIEQFDLVKERYDFLTGQQNDLISAKTQLFETMSEMDEEVKSRFKEVFEGVRREFKKVFPNMFGGGRAELILTNPEDLLHTGIEIEAQPPGKKLQSLSLLSGGERALTAIALLFSIIQVRPVPFCVLDEVEAALDEANVLRFGNYLRTFQNETQFIVVTHRKGTMESADVLYGVTMEESGVSKIVSVRLEDVTKDSEIQQLEGAKHD</sequence>
<dbReference type="InterPro" id="IPR036277">
    <property type="entry name" value="SMC_hinge_sf"/>
</dbReference>
<keyword evidence="5 7" id="KW-0175">Coiled coil</keyword>
<evidence type="ECO:0000256" key="6">
    <source>
        <dbReference type="ARBA" id="ARBA00023125"/>
    </source>
</evidence>
<dbReference type="FunFam" id="3.40.50.300:FF:000984">
    <property type="entry name" value="Chromosome partition protein Smc"/>
    <property type="match status" value="1"/>
</dbReference>
<protein>
    <recommendedName>
        <fullName evidence="7">Chromosome partition protein Smc</fullName>
    </recommendedName>
</protein>
<dbReference type="Gene3D" id="1.10.287.1490">
    <property type="match status" value="1"/>
</dbReference>
<dbReference type="Pfam" id="PF02463">
    <property type="entry name" value="SMC_N"/>
    <property type="match status" value="2"/>
</dbReference>
<dbReference type="GO" id="GO:0003677">
    <property type="term" value="F:DNA binding"/>
    <property type="evidence" value="ECO:0007669"/>
    <property type="project" value="UniProtKB-UniRule"/>
</dbReference>
<feature type="coiled-coil region" evidence="7">
    <location>
        <begin position="413"/>
        <end position="496"/>
    </location>
</feature>
<evidence type="ECO:0000256" key="3">
    <source>
        <dbReference type="ARBA" id="ARBA00022741"/>
    </source>
</evidence>
<evidence type="ECO:0000259" key="8">
    <source>
        <dbReference type="SMART" id="SM00968"/>
    </source>
</evidence>
<keyword evidence="6 7" id="KW-0238">DNA-binding</keyword>
<dbReference type="HAMAP" id="MF_01894">
    <property type="entry name" value="Smc_prok"/>
    <property type="match status" value="1"/>
</dbReference>
<reference evidence="9" key="2">
    <citation type="submission" date="2020-09" db="EMBL/GenBank/DDBJ databases">
        <authorList>
            <person name="Sun Q."/>
            <person name="Sedlacek I."/>
        </authorList>
    </citation>
    <scope>NUCLEOTIDE SEQUENCE</scope>
    <source>
        <strain evidence="9">CCM 8433</strain>
    </source>
</reference>
<dbReference type="InterPro" id="IPR003395">
    <property type="entry name" value="RecF/RecN/SMC_N"/>
</dbReference>
<evidence type="ECO:0000256" key="1">
    <source>
        <dbReference type="ARBA" id="ARBA00004496"/>
    </source>
</evidence>
<dbReference type="Gene3D" id="3.40.50.300">
    <property type="entry name" value="P-loop containing nucleotide triphosphate hydrolases"/>
    <property type="match status" value="2"/>
</dbReference>
<dbReference type="GO" id="GO:0005524">
    <property type="term" value="F:ATP binding"/>
    <property type="evidence" value="ECO:0007669"/>
    <property type="project" value="UniProtKB-UniRule"/>
</dbReference>
<keyword evidence="2 7" id="KW-0963">Cytoplasm</keyword>
<dbReference type="GO" id="GO:0006260">
    <property type="term" value="P:DNA replication"/>
    <property type="evidence" value="ECO:0007669"/>
    <property type="project" value="UniProtKB-UniRule"/>
</dbReference>
<comment type="subcellular location">
    <subcellularLocation>
        <location evidence="1 7">Cytoplasm</location>
    </subcellularLocation>
</comment>
<feature type="binding site" evidence="7">
    <location>
        <begin position="32"/>
        <end position="39"/>
    </location>
    <ligand>
        <name>ATP</name>
        <dbReference type="ChEBI" id="CHEBI:30616"/>
    </ligand>
</feature>
<dbReference type="CDD" id="cd03278">
    <property type="entry name" value="ABC_SMC_barmotin"/>
    <property type="match status" value="2"/>
</dbReference>
<dbReference type="AlphaFoldDB" id="A0A917N429"/>